<reference evidence="4 5" key="1">
    <citation type="submission" date="2020-08" db="EMBL/GenBank/DDBJ databases">
        <title>Genemic of Streptomyces polyaspartic.</title>
        <authorList>
            <person name="Liu W."/>
        </authorList>
    </citation>
    <scope>NUCLEOTIDE SEQUENCE [LARGE SCALE GENOMIC DNA]</scope>
    <source>
        <strain evidence="4 5">TRM66268-LWL</strain>
    </source>
</reference>
<dbReference type="PRINTS" id="PR00038">
    <property type="entry name" value="HTHLUXR"/>
</dbReference>
<dbReference type="PANTHER" id="PTHR16305">
    <property type="entry name" value="TESTICULAR SOLUBLE ADENYLYL CYCLASE"/>
    <property type="match status" value="1"/>
</dbReference>
<proteinExistence type="predicted"/>
<dbReference type="CDD" id="cd06170">
    <property type="entry name" value="LuxR_C_like"/>
    <property type="match status" value="1"/>
</dbReference>
<dbReference type="SUPFAM" id="SSF46894">
    <property type="entry name" value="C-terminal effector domain of the bipartite response regulators"/>
    <property type="match status" value="1"/>
</dbReference>
<evidence type="ECO:0000313" key="4">
    <source>
        <dbReference type="EMBL" id="MBC9715824.1"/>
    </source>
</evidence>
<dbReference type="Proteomes" id="UP000642284">
    <property type="component" value="Unassembled WGS sequence"/>
</dbReference>
<keyword evidence="5" id="KW-1185">Reference proteome</keyword>
<dbReference type="Pfam" id="PF00196">
    <property type="entry name" value="GerE"/>
    <property type="match status" value="1"/>
</dbReference>
<organism evidence="4 5">
    <name type="scientific">Streptomyces polyasparticus</name>
    <dbReference type="NCBI Taxonomy" id="2767826"/>
    <lineage>
        <taxon>Bacteria</taxon>
        <taxon>Bacillati</taxon>
        <taxon>Actinomycetota</taxon>
        <taxon>Actinomycetes</taxon>
        <taxon>Kitasatosporales</taxon>
        <taxon>Streptomycetaceae</taxon>
        <taxon>Streptomyces</taxon>
    </lineage>
</organism>
<keyword evidence="2" id="KW-0067">ATP-binding</keyword>
<dbReference type="SMART" id="SM00421">
    <property type="entry name" value="HTH_LUXR"/>
    <property type="match status" value="1"/>
</dbReference>
<gene>
    <name evidence="4" type="ORF">H9Y04_25105</name>
</gene>
<dbReference type="InterPro" id="IPR016032">
    <property type="entry name" value="Sig_transdc_resp-reg_C-effctor"/>
</dbReference>
<dbReference type="InterPro" id="IPR027417">
    <property type="entry name" value="P-loop_NTPase"/>
</dbReference>
<feature type="domain" description="HTH luxR-type" evidence="3">
    <location>
        <begin position="793"/>
        <end position="859"/>
    </location>
</feature>
<protein>
    <recommendedName>
        <fullName evidence="3">HTH luxR-type domain-containing protein</fullName>
    </recommendedName>
</protein>
<keyword evidence="1" id="KW-0547">Nucleotide-binding</keyword>
<dbReference type="InterPro" id="IPR036388">
    <property type="entry name" value="WH-like_DNA-bd_sf"/>
</dbReference>
<dbReference type="EMBL" id="JACTVJ010000012">
    <property type="protein sequence ID" value="MBC9715824.1"/>
    <property type="molecule type" value="Genomic_DNA"/>
</dbReference>
<evidence type="ECO:0000256" key="2">
    <source>
        <dbReference type="ARBA" id="ARBA00022840"/>
    </source>
</evidence>
<dbReference type="Gene3D" id="1.10.10.10">
    <property type="entry name" value="Winged helix-like DNA-binding domain superfamily/Winged helix DNA-binding domain"/>
    <property type="match status" value="1"/>
</dbReference>
<comment type="caution">
    <text evidence="4">The sequence shown here is derived from an EMBL/GenBank/DDBJ whole genome shotgun (WGS) entry which is preliminary data.</text>
</comment>
<accession>A0ABR7SLW9</accession>
<dbReference type="RefSeq" id="WP_187816273.1">
    <property type="nucleotide sequence ID" value="NZ_JACTVJ010000012.1"/>
</dbReference>
<evidence type="ECO:0000256" key="1">
    <source>
        <dbReference type="ARBA" id="ARBA00022741"/>
    </source>
</evidence>
<dbReference type="PANTHER" id="PTHR16305:SF35">
    <property type="entry name" value="TRANSCRIPTIONAL ACTIVATOR DOMAIN"/>
    <property type="match status" value="1"/>
</dbReference>
<sequence>MALIGRARELAALRAAQAQAPCVVYVAGEAGVGKSALVAAAVPQARVVRCGAGPVDGELLAGPEPVVVEDVQWADAATLSLLRDALAEPPSGMRLLLLYRPEDLPTPGLPLGMAGSQAHTVSRTQIELAPLTAADVAGWSQLPDEQARALHEASAGLPHVLADLLAAPATPGAPPRLAQLTLDRCARLDADALAVVHAAAVLDEAADEKVLAAVAGLPAARAQDALLTALARGLLAESAQAAYRCHPPLAARAVLDRLPGPVRRRLHGRAAEALARLPRPVPLARVARHHRAAGSTKAWLRTAEAAADRAVQQRTPDPQSAAELLREALATEGLPQAVEVRLARKLAQVAGHLSGLDDTTQALLERLINSEQLPLGIRGELRRDLALLIVNQGGSPQQGLAELAHAVDELSGRPEPAVRAMVALAMPFLTGVAVTENERWLARAQAAADRSGDPALKLMALAGRVSLTAETGDPAVWALTRELAAAHALGGEHRIEVLRGLCNAADGVAWLGHYDRADRFIRHALQLASRVGAEFNADLTKGTTLRIDWGRGNWSDLESRAKALAARNPLSPARPEAHLVAGQLALAHGDWSTAHRQLRAAGLSAPDNGAAPVVTAAGGVLLRGLLDRDEEAQALRTGEAAWRRLRTKAVWVWGAELVPSYVELLCRTGEQGAAERAVAEFAEGIADRDAPLAAAAHAQCRALLAHFAGRAGQARSGFTQAAERYASVPQPYDAALALERAGRSALDAHQTPDQLVAAERQFAALGAVADAARCGAVLRRHGLDRPAPPRRGRPAYGSALSPREREVALLASEGRTNAEIAAELILSPRTVEQHIAKALRKLSLTSRTELPSALTAWTR</sequence>
<evidence type="ECO:0000259" key="3">
    <source>
        <dbReference type="PROSITE" id="PS50043"/>
    </source>
</evidence>
<dbReference type="SUPFAM" id="SSF52540">
    <property type="entry name" value="P-loop containing nucleoside triphosphate hydrolases"/>
    <property type="match status" value="1"/>
</dbReference>
<dbReference type="InterPro" id="IPR000792">
    <property type="entry name" value="Tscrpt_reg_LuxR_C"/>
</dbReference>
<evidence type="ECO:0000313" key="5">
    <source>
        <dbReference type="Proteomes" id="UP000642284"/>
    </source>
</evidence>
<dbReference type="PROSITE" id="PS50043">
    <property type="entry name" value="HTH_LUXR_2"/>
    <property type="match status" value="1"/>
</dbReference>
<name>A0ABR7SLW9_9ACTN</name>